<feature type="domain" description="Sdz-33 F-box" evidence="1">
    <location>
        <begin position="475"/>
        <end position="522"/>
    </location>
</feature>
<dbReference type="InterPro" id="IPR012885">
    <property type="entry name" value="F-box_Sdz-33"/>
</dbReference>
<dbReference type="AlphaFoldDB" id="A0A9P1MTZ5"/>
<sequence>MDDSIQQEICKTSQKPGLPPRKGFECVGLNLVADLYKRGAFDNISSAISAKKRKVENSEENVCKLVKMNAEAWENRRKFESRVADGISKPREKKNNTEISETLKNAYLPSEIWENEETCEQFSKNPIIHKGNIDFQQNLEIPEVYQVCEEKIEPKTCTFLWSKAEEEDNFKKFPEIPLIHNEIMDFPKTSEVSEVYRIEEPREPCTFLRTKSEEEETFDKFPEVPVTYEESSMVPEVMRTQKKTEVPHKKPKSDLPMEKWLCKPYFFFNKKPEKKKVVKILPKIEKIVPKKVMDLDLEKLSISEESSEKGWIKIDMMDEKSKCSFAICSKKCVEEIGMNRNSIEKLIIINRNMTVYFHMTSKDISRNICFFDNFLTGKVQIKCEDHNSHRIIWKKEEIGGYFNVVLKYLDYILKSGAESLKELQIGEQYFNINENHLKFKNLKKLKKICLFVDFNFKSFDFEQFCGYTNVHLRCPYLSMDQLFQIKAKDVAIYGLTWTLAYINRFLKRCIDGEIDENVEYITLGFDVFIEFMVFMDLNYFARIDRGSQIEYLFEYKHQSDWYLFVAIVKSAHQNKLHIFTRATKEMPNDSEYEIFPSP</sequence>
<dbReference type="Pfam" id="PF07735">
    <property type="entry name" value="FBA_2"/>
    <property type="match status" value="1"/>
</dbReference>
<comment type="caution">
    <text evidence="2">The sequence shown here is derived from an EMBL/GenBank/DDBJ whole genome shotgun (WGS) entry which is preliminary data.</text>
</comment>
<dbReference type="EMBL" id="CANHGI010000001">
    <property type="protein sequence ID" value="CAI5439610.1"/>
    <property type="molecule type" value="Genomic_DNA"/>
</dbReference>
<protein>
    <recommendedName>
        <fullName evidence="1">Sdz-33 F-box domain-containing protein</fullName>
    </recommendedName>
</protein>
<dbReference type="Proteomes" id="UP001152747">
    <property type="component" value="Unassembled WGS sequence"/>
</dbReference>
<evidence type="ECO:0000259" key="1">
    <source>
        <dbReference type="Pfam" id="PF07735"/>
    </source>
</evidence>
<evidence type="ECO:0000313" key="2">
    <source>
        <dbReference type="EMBL" id="CAI5439610.1"/>
    </source>
</evidence>
<keyword evidence="3" id="KW-1185">Reference proteome</keyword>
<proteinExistence type="predicted"/>
<gene>
    <name evidence="2" type="ORF">CAMP_LOCUS2247</name>
</gene>
<organism evidence="2 3">
    <name type="scientific">Caenorhabditis angaria</name>
    <dbReference type="NCBI Taxonomy" id="860376"/>
    <lineage>
        <taxon>Eukaryota</taxon>
        <taxon>Metazoa</taxon>
        <taxon>Ecdysozoa</taxon>
        <taxon>Nematoda</taxon>
        <taxon>Chromadorea</taxon>
        <taxon>Rhabditida</taxon>
        <taxon>Rhabditina</taxon>
        <taxon>Rhabditomorpha</taxon>
        <taxon>Rhabditoidea</taxon>
        <taxon>Rhabditidae</taxon>
        <taxon>Peloderinae</taxon>
        <taxon>Caenorhabditis</taxon>
    </lineage>
</organism>
<reference evidence="2" key="1">
    <citation type="submission" date="2022-11" db="EMBL/GenBank/DDBJ databases">
        <authorList>
            <person name="Kikuchi T."/>
        </authorList>
    </citation>
    <scope>NUCLEOTIDE SEQUENCE</scope>
    <source>
        <strain evidence="2">PS1010</strain>
    </source>
</reference>
<accession>A0A9P1MTZ5</accession>
<name>A0A9P1MTZ5_9PELO</name>
<evidence type="ECO:0000313" key="3">
    <source>
        <dbReference type="Proteomes" id="UP001152747"/>
    </source>
</evidence>